<protein>
    <recommendedName>
        <fullName evidence="4">Beta-lactamase-inhibitor-like PepSY-like domain-containing protein</fullName>
    </recommendedName>
</protein>
<dbReference type="SUPFAM" id="SSF160574">
    <property type="entry name" value="BT0923-like"/>
    <property type="match status" value="1"/>
</dbReference>
<keyword evidence="1" id="KW-0732">Signal</keyword>
<dbReference type="Proteomes" id="UP000192796">
    <property type="component" value="Unassembled WGS sequence"/>
</dbReference>
<feature type="signal peptide" evidence="1">
    <location>
        <begin position="1"/>
        <end position="20"/>
    </location>
</feature>
<accession>A0A1V9FPZ6</accession>
<dbReference type="OrthoDB" id="1368741at2"/>
<name>A0A1V9FPZ6_9BACT</name>
<evidence type="ECO:0008006" key="4">
    <source>
        <dbReference type="Google" id="ProtNLM"/>
    </source>
</evidence>
<evidence type="ECO:0000313" key="3">
    <source>
        <dbReference type="Proteomes" id="UP000192796"/>
    </source>
</evidence>
<organism evidence="2 3">
    <name type="scientific">Niastella vici</name>
    <dbReference type="NCBI Taxonomy" id="1703345"/>
    <lineage>
        <taxon>Bacteria</taxon>
        <taxon>Pseudomonadati</taxon>
        <taxon>Bacteroidota</taxon>
        <taxon>Chitinophagia</taxon>
        <taxon>Chitinophagales</taxon>
        <taxon>Chitinophagaceae</taxon>
        <taxon>Niastella</taxon>
    </lineage>
</organism>
<proteinExistence type="predicted"/>
<keyword evidence="3" id="KW-1185">Reference proteome</keyword>
<evidence type="ECO:0000256" key="1">
    <source>
        <dbReference type="SAM" id="SignalP"/>
    </source>
</evidence>
<sequence length="195" mass="22760">MKNIIIIGSLLLFTAANSFAQDELAYNDINHVTSHKLSKAQKEENRTIRKEKAVTEPNYTTEQHFLTDFPGATNVSWKINGFEEALFTLNGKEMKAFYDYNNELVGTTSEVSYFDMPEIARKYIEKHYKDYTTQQVILFDDNEYNDTDMMLYGNHFEDEDNYFVELSNNNKKIVLQVNMEGLVTFFKDLSYSNVK</sequence>
<dbReference type="RefSeq" id="WP_081153378.1">
    <property type="nucleotide sequence ID" value="NZ_LVYD01000064.1"/>
</dbReference>
<dbReference type="Gene3D" id="3.10.450.360">
    <property type="match status" value="1"/>
</dbReference>
<gene>
    <name evidence="2" type="ORF">A3860_34030</name>
</gene>
<dbReference type="EMBL" id="LVYD01000064">
    <property type="protein sequence ID" value="OQP60400.1"/>
    <property type="molecule type" value="Genomic_DNA"/>
</dbReference>
<dbReference type="STRING" id="1703345.A3860_34030"/>
<reference evidence="2 3" key="1">
    <citation type="submission" date="2016-03" db="EMBL/GenBank/DDBJ databases">
        <title>Niastella vici sp. nov., isolated from farmland soil.</title>
        <authorList>
            <person name="Chen L."/>
            <person name="Wang D."/>
            <person name="Yang S."/>
            <person name="Wang G."/>
        </authorList>
    </citation>
    <scope>NUCLEOTIDE SEQUENCE [LARGE SCALE GENOMIC DNA]</scope>
    <source>
        <strain evidence="2 3">DJ57</strain>
    </source>
</reference>
<comment type="caution">
    <text evidence="2">The sequence shown here is derived from an EMBL/GenBank/DDBJ whole genome shotgun (WGS) entry which is preliminary data.</text>
</comment>
<evidence type="ECO:0000313" key="2">
    <source>
        <dbReference type="EMBL" id="OQP60400.1"/>
    </source>
</evidence>
<dbReference type="AlphaFoldDB" id="A0A1V9FPZ6"/>
<feature type="chain" id="PRO_5012461241" description="Beta-lactamase-inhibitor-like PepSY-like domain-containing protein" evidence="1">
    <location>
        <begin position="21"/>
        <end position="195"/>
    </location>
</feature>